<dbReference type="GO" id="GO:0000956">
    <property type="term" value="P:nuclear-transcribed mRNA catabolic process"/>
    <property type="evidence" value="ECO:0007669"/>
    <property type="project" value="TreeGrafter"/>
</dbReference>
<dbReference type="GO" id="GO:0006364">
    <property type="term" value="P:rRNA processing"/>
    <property type="evidence" value="ECO:0007669"/>
    <property type="project" value="TreeGrafter"/>
</dbReference>
<keyword evidence="5" id="KW-0690">Ribosome biogenesis</keyword>
<protein>
    <recommendedName>
        <fullName evidence="5">Ribosome assembly factor mrt4</fullName>
    </recommendedName>
</protein>
<accession>A0AAV2TUS2</accession>
<comment type="subunit">
    <text evidence="5">Associates with the pre-60S ribosomal particle.</text>
</comment>
<comment type="similarity">
    <text evidence="2 5">Belongs to the universal ribosomal protein uL10 family.</text>
</comment>
<dbReference type="GO" id="GO:0005737">
    <property type="term" value="C:cytoplasm"/>
    <property type="evidence" value="ECO:0007669"/>
    <property type="project" value="UniProtKB-SubCell"/>
</dbReference>
<dbReference type="Pfam" id="PF17777">
    <property type="entry name" value="RL10P_insert"/>
    <property type="match status" value="1"/>
</dbReference>
<dbReference type="InterPro" id="IPR033867">
    <property type="entry name" value="Mrt4"/>
</dbReference>
<evidence type="ECO:0000256" key="2">
    <source>
        <dbReference type="ARBA" id="ARBA00008889"/>
    </source>
</evidence>
<keyword evidence="4 5" id="KW-0539">Nucleus</keyword>
<evidence type="ECO:0000259" key="6">
    <source>
        <dbReference type="Pfam" id="PF17777"/>
    </source>
</evidence>
<dbReference type="GO" id="GO:0005730">
    <property type="term" value="C:nucleolus"/>
    <property type="evidence" value="ECO:0007669"/>
    <property type="project" value="UniProtKB-SubCell"/>
</dbReference>
<proteinExistence type="inferred from homology"/>
<comment type="subcellular location">
    <subcellularLocation>
        <location evidence="5">Cytoplasm</location>
    </subcellularLocation>
    <subcellularLocation>
        <location evidence="5">Nucleus</location>
        <location evidence="5">Nucleolus</location>
    </subcellularLocation>
</comment>
<dbReference type="Pfam" id="PF00466">
    <property type="entry name" value="Ribosomal_L10"/>
    <property type="match status" value="1"/>
</dbReference>
<dbReference type="Gene3D" id="3.90.105.20">
    <property type="match status" value="1"/>
</dbReference>
<dbReference type="GO" id="GO:0030687">
    <property type="term" value="C:preribosome, large subunit precursor"/>
    <property type="evidence" value="ECO:0007669"/>
    <property type="project" value="TreeGrafter"/>
</dbReference>
<evidence type="ECO:0000256" key="3">
    <source>
        <dbReference type="ARBA" id="ARBA00022490"/>
    </source>
</evidence>
<dbReference type="FunFam" id="3.90.105.20:FF:000003">
    <property type="entry name" value="Ribosome assembly factor mrt4"/>
    <property type="match status" value="1"/>
</dbReference>
<name>A0AAV2TUS2_CALDB</name>
<dbReference type="SUPFAM" id="SSF160369">
    <property type="entry name" value="Ribosomal protein L10-like"/>
    <property type="match status" value="1"/>
</dbReference>
<evidence type="ECO:0000313" key="8">
    <source>
        <dbReference type="Proteomes" id="UP001497525"/>
    </source>
</evidence>
<dbReference type="GO" id="GO:0003723">
    <property type="term" value="F:RNA binding"/>
    <property type="evidence" value="ECO:0007669"/>
    <property type="project" value="TreeGrafter"/>
</dbReference>
<evidence type="ECO:0000256" key="4">
    <source>
        <dbReference type="ARBA" id="ARBA00023242"/>
    </source>
</evidence>
<dbReference type="PANTHER" id="PTHR45841:SF1">
    <property type="entry name" value="MRNA TURNOVER PROTEIN 4 HOMOLOG"/>
    <property type="match status" value="1"/>
</dbReference>
<dbReference type="Gene3D" id="3.30.70.1730">
    <property type="match status" value="1"/>
</dbReference>
<dbReference type="InterPro" id="IPR040637">
    <property type="entry name" value="Ribosomal_uL10-like_insert"/>
</dbReference>
<gene>
    <name evidence="7" type="ORF">CDAUBV1_LOCUS15120</name>
</gene>
<dbReference type="InterPro" id="IPR051742">
    <property type="entry name" value="Ribosome_Assembly_uL10"/>
</dbReference>
<dbReference type="CDD" id="cd05796">
    <property type="entry name" value="Ribosomal_P0_like"/>
    <property type="match status" value="1"/>
</dbReference>
<dbReference type="InterPro" id="IPR043141">
    <property type="entry name" value="Ribosomal_uL10-like_sf"/>
</dbReference>
<organism evidence="7 8">
    <name type="scientific">Calicophoron daubneyi</name>
    <name type="common">Rumen fluke</name>
    <name type="synonym">Paramphistomum daubneyi</name>
    <dbReference type="NCBI Taxonomy" id="300641"/>
    <lineage>
        <taxon>Eukaryota</taxon>
        <taxon>Metazoa</taxon>
        <taxon>Spiralia</taxon>
        <taxon>Lophotrochozoa</taxon>
        <taxon>Platyhelminthes</taxon>
        <taxon>Trematoda</taxon>
        <taxon>Digenea</taxon>
        <taxon>Plagiorchiida</taxon>
        <taxon>Pronocephalata</taxon>
        <taxon>Paramphistomoidea</taxon>
        <taxon>Paramphistomidae</taxon>
        <taxon>Calicophoron</taxon>
    </lineage>
</organism>
<evidence type="ECO:0000256" key="1">
    <source>
        <dbReference type="ARBA" id="ARBA00004046"/>
    </source>
</evidence>
<dbReference type="InterPro" id="IPR043164">
    <property type="entry name" value="Ribosomal_uL10-like_insert_sf"/>
</dbReference>
<dbReference type="GO" id="GO:0000027">
    <property type="term" value="P:ribosomal large subunit assembly"/>
    <property type="evidence" value="ECO:0007669"/>
    <property type="project" value="InterPro"/>
</dbReference>
<dbReference type="AlphaFoldDB" id="A0AAV2TUS2"/>
<dbReference type="PANTHER" id="PTHR45841">
    <property type="entry name" value="MRNA TURNOVER PROTEIN 4 MRTO4"/>
    <property type="match status" value="1"/>
</dbReference>
<comment type="caution">
    <text evidence="7">The sequence shown here is derived from an EMBL/GenBank/DDBJ whole genome shotgun (WGS) entry which is preliminary data.</text>
</comment>
<sequence>MPRSRRDKRVDLTRVGKKATKKKEHVEKVRKYFESYSRAFVVTFFNPRNQKIAEMKKILPDAQLVFGKNRVTMLALGRTPKKEYRPQLQKLSQYLKGQCALLLTNLSREELRQQFDSCRSAEFARAGSTAIQTVVLAAGAFPKFSHTMEPYLRQLGLPVKLVRGVVNLEKEFTVCKKQDVLTPEQCRILKLFDLQLSEFRVGIIASWDEENGVQDVQETDSELAVTSLPPAVRVTCQRLDDGQYYFVPEPIDASESNPSPPETMEE</sequence>
<feature type="domain" description="Large ribosomal subunit protein uL10-like insertion" evidence="6">
    <location>
        <begin position="124"/>
        <end position="193"/>
    </location>
</feature>
<dbReference type="EMBL" id="CAXLJL010000678">
    <property type="protein sequence ID" value="CAL5139934.1"/>
    <property type="molecule type" value="Genomic_DNA"/>
</dbReference>
<evidence type="ECO:0000313" key="7">
    <source>
        <dbReference type="EMBL" id="CAL5139934.1"/>
    </source>
</evidence>
<reference evidence="7" key="1">
    <citation type="submission" date="2024-06" db="EMBL/GenBank/DDBJ databases">
        <authorList>
            <person name="Liu X."/>
            <person name="Lenzi L."/>
            <person name="Haldenby T S."/>
            <person name="Uol C."/>
        </authorList>
    </citation>
    <scope>NUCLEOTIDE SEQUENCE</scope>
</reference>
<dbReference type="Proteomes" id="UP001497525">
    <property type="component" value="Unassembled WGS sequence"/>
</dbReference>
<comment type="function">
    <text evidence="1 5">Component of the ribosome assembly machinery. Nuclear paralog of the ribosomal protein P0, it binds pre-60S subunits at an early stage of assembly in the nucleolus, and is replaced by P0 in cytoplasmic pre-60S subunits and mature 80S ribosomes.</text>
</comment>
<keyword evidence="3 5" id="KW-0963">Cytoplasm</keyword>
<dbReference type="InterPro" id="IPR001790">
    <property type="entry name" value="Ribosomal_uL10"/>
</dbReference>
<evidence type="ECO:0000256" key="5">
    <source>
        <dbReference type="RuleBase" id="RU364039"/>
    </source>
</evidence>